<evidence type="ECO:0000259" key="2">
    <source>
        <dbReference type="Pfam" id="PF22124"/>
    </source>
</evidence>
<proteinExistence type="predicted"/>
<dbReference type="EMBL" id="DWXN01000012">
    <property type="protein sequence ID" value="HJB75229.1"/>
    <property type="molecule type" value="Genomic_DNA"/>
</dbReference>
<reference evidence="3" key="2">
    <citation type="submission" date="2021-04" db="EMBL/GenBank/DDBJ databases">
        <authorList>
            <person name="Gilroy R."/>
        </authorList>
    </citation>
    <scope>NUCLEOTIDE SEQUENCE</scope>
    <source>
        <strain evidence="3">CHK188-16595</strain>
    </source>
</reference>
<dbReference type="Gene3D" id="1.50.10.10">
    <property type="match status" value="1"/>
</dbReference>
<gene>
    <name evidence="3" type="ORF">IAA37_06100</name>
</gene>
<dbReference type="InterPro" id="IPR016518">
    <property type="entry name" value="Alpha-L-fucosidase"/>
</dbReference>
<dbReference type="Gene3D" id="2.70.98.50">
    <property type="entry name" value="putative glycoside hydrolase family protein from bacillus halodurans"/>
    <property type="match status" value="1"/>
</dbReference>
<dbReference type="Pfam" id="PF22124">
    <property type="entry name" value="Glyco_hydro_95_cat"/>
    <property type="match status" value="1"/>
</dbReference>
<dbReference type="GO" id="GO:0004560">
    <property type="term" value="F:alpha-L-fucosidase activity"/>
    <property type="evidence" value="ECO:0007669"/>
    <property type="project" value="InterPro"/>
</dbReference>
<dbReference type="GO" id="GO:0005975">
    <property type="term" value="P:carbohydrate metabolic process"/>
    <property type="evidence" value="ECO:0007669"/>
    <property type="project" value="InterPro"/>
</dbReference>
<dbReference type="Proteomes" id="UP000823877">
    <property type="component" value="Unassembled WGS sequence"/>
</dbReference>
<dbReference type="PANTHER" id="PTHR31084">
    <property type="entry name" value="ALPHA-L-FUCOSIDASE 2"/>
    <property type="match status" value="1"/>
</dbReference>
<feature type="domain" description="Glycosyl hydrolase family 95 catalytic" evidence="2">
    <location>
        <begin position="270"/>
        <end position="665"/>
    </location>
</feature>
<dbReference type="InterPro" id="IPR027414">
    <property type="entry name" value="GH95_N_dom"/>
</dbReference>
<comment type="caution">
    <text evidence="3">The sequence shown here is derived from an EMBL/GenBank/DDBJ whole genome shotgun (WGS) entry which is preliminary data.</text>
</comment>
<sequence length="741" mass="83978">MYTIYYDVPAKRWNEALPIGNGFTGTMIYGSLQKEKLCFNDGTLWSGYPKNYDSAESLKYLNEVRKLIFEGRNSEADLLCEKKLTGFYSEAFMPLGEIDLKFKNINQNQYARSLDMKNAIHTVSSDGCLAEAFSSNPDRVSVYRIKAKEPFSVKITAKSKLKSSVFVAGDSLFLSGNAPDYAAPNYLFRELYPIRYNEKKGMAFCLQTCIKTDGVVKHNRKSVTVNGARDLTLYFVTETGFNGFDQMPCADRAKVMQKCITAMQKVHKDFEVLKERHTADFNALFNAQSVSFGNTYTGTATELIKKVRSGENIKDLAELLYNYAKYMMISGSRKGGQPLNLQGIWNDSLRPPWSSNYTVNINTQMNYWFASRSGLSGCIEPLIEMVYETVQNGKKTAKVNYGCRGFACNHNVDLWRKTSPVKGSASYMFAPLCGVWLANEIYTHFKNGGLEEYKDKIRVIVTEAAKFACDFLVMHEGAYVICPSVSPENSFYHDSKKCKLDFGSAFDMGLVKQVFKNALEITEDDQLVSDIKQKAPLLYAFQTGQNGICEWHKEFEYPEKGHRHFSPLYSFYPGNLIGFYDDKKNTAAVQKRFEHRLRFTQQHIGWSAAWAMCLAARLRDSKTFLAVMTNMFAHCVFENLFCVHPPNYFQIDGNLGFAAGINEMLLAEENGVIDLLPALPALFAQKGEVKNMLVGGAKISFKWKNGKVYEVICDQDIKMHRLHLSDDVFLDEHVKLTDLSE</sequence>
<protein>
    <submittedName>
        <fullName evidence="3">Glycoside hydrolase family 95 protein</fullName>
    </submittedName>
</protein>
<feature type="domain" description="Glycosyl hydrolase family 95 N-terminal" evidence="1">
    <location>
        <begin position="5"/>
        <end position="242"/>
    </location>
</feature>
<reference evidence="3" key="1">
    <citation type="journal article" date="2021" name="PeerJ">
        <title>Extensive microbial diversity within the chicken gut microbiome revealed by metagenomics and culture.</title>
        <authorList>
            <person name="Gilroy R."/>
            <person name="Ravi A."/>
            <person name="Getino M."/>
            <person name="Pursley I."/>
            <person name="Horton D.L."/>
            <person name="Alikhan N.F."/>
            <person name="Baker D."/>
            <person name="Gharbi K."/>
            <person name="Hall N."/>
            <person name="Watson M."/>
            <person name="Adriaenssens E.M."/>
            <person name="Foster-Nyarko E."/>
            <person name="Jarju S."/>
            <person name="Secka A."/>
            <person name="Antonio M."/>
            <person name="Oren A."/>
            <person name="Chaudhuri R.R."/>
            <person name="La Ragione R."/>
            <person name="Hildebrand F."/>
            <person name="Pallen M.J."/>
        </authorList>
    </citation>
    <scope>NUCLEOTIDE SEQUENCE</scope>
    <source>
        <strain evidence="3">CHK188-16595</strain>
    </source>
</reference>
<dbReference type="InterPro" id="IPR012341">
    <property type="entry name" value="6hp_glycosidase-like_sf"/>
</dbReference>
<evidence type="ECO:0000313" key="4">
    <source>
        <dbReference type="Proteomes" id="UP000823877"/>
    </source>
</evidence>
<accession>A0A9D2MJ74</accession>
<dbReference type="Pfam" id="PF14498">
    <property type="entry name" value="Glyco_hyd_65N_2"/>
    <property type="match status" value="1"/>
</dbReference>
<dbReference type="InterPro" id="IPR054363">
    <property type="entry name" value="GH95_cat"/>
</dbReference>
<keyword evidence="3" id="KW-0378">Hydrolase</keyword>
<dbReference type="InterPro" id="IPR008928">
    <property type="entry name" value="6-hairpin_glycosidase_sf"/>
</dbReference>
<dbReference type="AlphaFoldDB" id="A0A9D2MJ74"/>
<dbReference type="PANTHER" id="PTHR31084:SF0">
    <property type="entry name" value="ALPHA-L-FUCOSIDASE 2"/>
    <property type="match status" value="1"/>
</dbReference>
<dbReference type="SUPFAM" id="SSF48208">
    <property type="entry name" value="Six-hairpin glycosidases"/>
    <property type="match status" value="1"/>
</dbReference>
<evidence type="ECO:0000259" key="1">
    <source>
        <dbReference type="Pfam" id="PF14498"/>
    </source>
</evidence>
<evidence type="ECO:0000313" key="3">
    <source>
        <dbReference type="EMBL" id="HJB75229.1"/>
    </source>
</evidence>
<dbReference type="PIRSF" id="PIRSF007663">
    <property type="entry name" value="UCP007663"/>
    <property type="match status" value="1"/>
</dbReference>
<organism evidence="3 4">
    <name type="scientific">Candidatus Eubacterium faecale</name>
    <dbReference type="NCBI Taxonomy" id="2838568"/>
    <lineage>
        <taxon>Bacteria</taxon>
        <taxon>Bacillati</taxon>
        <taxon>Bacillota</taxon>
        <taxon>Clostridia</taxon>
        <taxon>Eubacteriales</taxon>
        <taxon>Eubacteriaceae</taxon>
        <taxon>Eubacterium</taxon>
    </lineage>
</organism>
<name>A0A9D2MJ74_9FIRM</name>